<dbReference type="Gene3D" id="3.30.70.100">
    <property type="match status" value="1"/>
</dbReference>
<dbReference type="RefSeq" id="WP_062369630.1">
    <property type="nucleotide sequence ID" value="NZ_LNCD01000051.1"/>
</dbReference>
<dbReference type="Proteomes" id="UP000068164">
    <property type="component" value="Unassembled WGS sequence"/>
</dbReference>
<sequence length="100" mass="10847">MTKHAIYVELKAKSGKEEDVATFLKSAQAPVEQEPGTVTWFAVRYDLSTFAIFDAFDDEAGRQAHLNGKVAAALMARATELLAEAPQLKTPEVLADKLPG</sequence>
<gene>
    <name evidence="1" type="ORF">AS026_36840</name>
</gene>
<evidence type="ECO:0000313" key="2">
    <source>
        <dbReference type="Proteomes" id="UP000068164"/>
    </source>
</evidence>
<dbReference type="SUPFAM" id="SSF54909">
    <property type="entry name" value="Dimeric alpha+beta barrel"/>
    <property type="match status" value="1"/>
</dbReference>
<keyword evidence="1" id="KW-0503">Monooxygenase</keyword>
<evidence type="ECO:0000313" key="1">
    <source>
        <dbReference type="EMBL" id="KWV55624.1"/>
    </source>
</evidence>
<accession>A0A120FNM5</accession>
<dbReference type="EMBL" id="LNCD01000051">
    <property type="protein sequence ID" value="KWV55624.1"/>
    <property type="molecule type" value="Genomic_DNA"/>
</dbReference>
<dbReference type="GO" id="GO:0004497">
    <property type="term" value="F:monooxygenase activity"/>
    <property type="evidence" value="ECO:0007669"/>
    <property type="project" value="UniProtKB-KW"/>
</dbReference>
<name>A0A120FNM5_9HYPH</name>
<protein>
    <submittedName>
        <fullName evidence="1">Antibiotic biosynthesis monooxygenase</fullName>
    </submittedName>
</protein>
<keyword evidence="1" id="KW-0560">Oxidoreductase</keyword>
<proteinExistence type="predicted"/>
<comment type="caution">
    <text evidence="1">The sequence shown here is derived from an EMBL/GenBank/DDBJ whole genome shotgun (WGS) entry which is preliminary data.</text>
</comment>
<dbReference type="AlphaFoldDB" id="A0A120FNM5"/>
<keyword evidence="2" id="KW-1185">Reference proteome</keyword>
<dbReference type="InterPro" id="IPR011008">
    <property type="entry name" value="Dimeric_a/b-barrel"/>
</dbReference>
<reference evidence="1 2" key="1">
    <citation type="submission" date="2015-11" db="EMBL/GenBank/DDBJ databases">
        <title>Draft Genome Sequence of the Strain BR 10423 (Rhizobium sp.) isolated from nodules of Mimosa pudica.</title>
        <authorList>
            <person name="Barauna A.C."/>
            <person name="Zilli J.E."/>
            <person name="Simoes-Araujo J.L."/>
            <person name="Reis V.M."/>
            <person name="James E.K."/>
            <person name="Reis F.B.Jr."/>
            <person name="Rouws L.F."/>
            <person name="Passos S.R."/>
            <person name="Gois S.R."/>
        </authorList>
    </citation>
    <scope>NUCLEOTIDE SEQUENCE [LARGE SCALE GENOMIC DNA]</scope>
    <source>
        <strain evidence="1 2">BR10423</strain>
    </source>
</reference>
<dbReference type="OrthoDB" id="9804891at2"/>
<organism evidence="1 2">
    <name type="scientific">Rhizobium altiplani</name>
    <dbReference type="NCBI Taxonomy" id="1864509"/>
    <lineage>
        <taxon>Bacteria</taxon>
        <taxon>Pseudomonadati</taxon>
        <taxon>Pseudomonadota</taxon>
        <taxon>Alphaproteobacteria</taxon>
        <taxon>Hyphomicrobiales</taxon>
        <taxon>Rhizobiaceae</taxon>
        <taxon>Rhizobium/Agrobacterium group</taxon>
        <taxon>Rhizobium</taxon>
    </lineage>
</organism>